<dbReference type="InterPro" id="IPR002594">
    <property type="entry name" value="GH12"/>
</dbReference>
<dbReference type="Gene3D" id="2.60.120.180">
    <property type="match status" value="1"/>
</dbReference>
<evidence type="ECO:0000256" key="3">
    <source>
        <dbReference type="SAM" id="Phobius"/>
    </source>
</evidence>
<keyword evidence="3" id="KW-0812">Transmembrane</keyword>
<keyword evidence="2" id="KW-0326">Glycosidase</keyword>
<keyword evidence="5" id="KW-1185">Reference proteome</keyword>
<dbReference type="GO" id="GO:0008810">
    <property type="term" value="F:cellulase activity"/>
    <property type="evidence" value="ECO:0007669"/>
    <property type="project" value="InterPro"/>
</dbReference>
<keyword evidence="2" id="KW-0378">Hydrolase</keyword>
<dbReference type="OrthoDB" id="89349at2759"/>
<sequence>MGFSLRFLVNFALIAPPIAITLGVLFGLQAQREATGGPPLFGGPSDGDGDEFAPDNAIKNNTYCQKAFGIHPESKGQEYTLNPNQWGWDEGEPGWLCMNVTSFNNQTYATDTTAPEFSVTWEYPPGPQDAPVHAFPNIKVDGGVFPKALSAIKGVQLDFEWTMGVGNETVATTDQTELTAASVNANVAMDMFLDADKDKATESSKAKYEIMVWFARIGPATHPIGLDDGSVAKVTINGTNFDLYVGQNGNKQNVLTWVSEDTADRFHGDLEPLIAKILELEADPPAAAAGATAVDYPSSADFLGYLSLGTEAYSSSDSVTFHVPSLSIDIDTSGSARR</sequence>
<dbReference type="Pfam" id="PF01670">
    <property type="entry name" value="Glyco_hydro_12"/>
    <property type="match status" value="1"/>
</dbReference>
<dbReference type="EMBL" id="JAGPXD010000002">
    <property type="protein sequence ID" value="KAH7368892.1"/>
    <property type="molecule type" value="Genomic_DNA"/>
</dbReference>
<evidence type="ECO:0000313" key="5">
    <source>
        <dbReference type="Proteomes" id="UP000813385"/>
    </source>
</evidence>
<dbReference type="InterPro" id="IPR013320">
    <property type="entry name" value="ConA-like_dom_sf"/>
</dbReference>
<protein>
    <submittedName>
        <fullName evidence="4">Concanavalin A-like lectin/glucanase domain-containing protein</fullName>
    </submittedName>
</protein>
<keyword evidence="3" id="KW-0472">Membrane</keyword>
<feature type="transmembrane region" description="Helical" evidence="3">
    <location>
        <begin position="7"/>
        <end position="28"/>
    </location>
</feature>
<keyword evidence="3" id="KW-1133">Transmembrane helix</keyword>
<evidence type="ECO:0000313" key="4">
    <source>
        <dbReference type="EMBL" id="KAH7368892.1"/>
    </source>
</evidence>
<name>A0A8K0X6H2_9PEZI</name>
<proteinExistence type="inferred from homology"/>
<dbReference type="GO" id="GO:0000272">
    <property type="term" value="P:polysaccharide catabolic process"/>
    <property type="evidence" value="ECO:0007669"/>
    <property type="project" value="UniProtKB-KW"/>
</dbReference>
<gene>
    <name evidence="4" type="ORF">B0T11DRAFT_68215</name>
</gene>
<keyword evidence="2" id="KW-0119">Carbohydrate metabolism</keyword>
<comment type="similarity">
    <text evidence="1 2">Belongs to the glycosyl hydrolase 12 (cellulase H) family.</text>
</comment>
<dbReference type="AlphaFoldDB" id="A0A8K0X6H2"/>
<keyword evidence="2" id="KW-0624">Polysaccharide degradation</keyword>
<reference evidence="4" key="1">
    <citation type="journal article" date="2021" name="Nat. Commun.">
        <title>Genetic determinants of endophytism in the Arabidopsis root mycobiome.</title>
        <authorList>
            <person name="Mesny F."/>
            <person name="Miyauchi S."/>
            <person name="Thiergart T."/>
            <person name="Pickel B."/>
            <person name="Atanasova L."/>
            <person name="Karlsson M."/>
            <person name="Huettel B."/>
            <person name="Barry K.W."/>
            <person name="Haridas S."/>
            <person name="Chen C."/>
            <person name="Bauer D."/>
            <person name="Andreopoulos W."/>
            <person name="Pangilinan J."/>
            <person name="LaButti K."/>
            <person name="Riley R."/>
            <person name="Lipzen A."/>
            <person name="Clum A."/>
            <person name="Drula E."/>
            <person name="Henrissat B."/>
            <person name="Kohler A."/>
            <person name="Grigoriev I.V."/>
            <person name="Martin F.M."/>
            <person name="Hacquard S."/>
        </authorList>
    </citation>
    <scope>NUCLEOTIDE SEQUENCE</scope>
    <source>
        <strain evidence="4">MPI-CAGE-AT-0016</strain>
    </source>
</reference>
<evidence type="ECO:0000256" key="1">
    <source>
        <dbReference type="ARBA" id="ARBA00005519"/>
    </source>
</evidence>
<dbReference type="InterPro" id="IPR013319">
    <property type="entry name" value="GH11/12"/>
</dbReference>
<comment type="caution">
    <text evidence="4">The sequence shown here is derived from an EMBL/GenBank/DDBJ whole genome shotgun (WGS) entry which is preliminary data.</text>
</comment>
<dbReference type="PANTHER" id="PTHR34002:SF9">
    <property type="entry name" value="XYLOGLUCAN-SPECIFIC ENDO-BETA-1,4-GLUCANASE A"/>
    <property type="match status" value="1"/>
</dbReference>
<accession>A0A8K0X6H2</accession>
<evidence type="ECO:0000256" key="2">
    <source>
        <dbReference type="RuleBase" id="RU361163"/>
    </source>
</evidence>
<dbReference type="SUPFAM" id="SSF49899">
    <property type="entry name" value="Concanavalin A-like lectins/glucanases"/>
    <property type="match status" value="1"/>
</dbReference>
<organism evidence="4 5">
    <name type="scientific">Plectosphaerella cucumerina</name>
    <dbReference type="NCBI Taxonomy" id="40658"/>
    <lineage>
        <taxon>Eukaryota</taxon>
        <taxon>Fungi</taxon>
        <taxon>Dikarya</taxon>
        <taxon>Ascomycota</taxon>
        <taxon>Pezizomycotina</taxon>
        <taxon>Sordariomycetes</taxon>
        <taxon>Hypocreomycetidae</taxon>
        <taxon>Glomerellales</taxon>
        <taxon>Plectosphaerellaceae</taxon>
        <taxon>Plectosphaerella</taxon>
    </lineage>
</organism>
<dbReference type="Proteomes" id="UP000813385">
    <property type="component" value="Unassembled WGS sequence"/>
</dbReference>
<dbReference type="PANTHER" id="PTHR34002">
    <property type="entry name" value="BLR1656 PROTEIN"/>
    <property type="match status" value="1"/>
</dbReference>